<evidence type="ECO:0008006" key="15">
    <source>
        <dbReference type="Google" id="ProtNLM"/>
    </source>
</evidence>
<dbReference type="Pfam" id="PF00787">
    <property type="entry name" value="PX"/>
    <property type="match status" value="1"/>
</dbReference>
<protein>
    <recommendedName>
        <fullName evidence="15">Protein kinase domain-containing protein</fullName>
    </recommendedName>
</protein>
<comment type="similarity">
    <text evidence="1">Belongs to the protein kinase superfamily. AGC Ser/Thr protein kinase family.</text>
</comment>
<evidence type="ECO:0000259" key="11">
    <source>
        <dbReference type="PROSITE" id="PS50195"/>
    </source>
</evidence>
<keyword evidence="2" id="KW-0723">Serine/threonine-protein kinase</keyword>
<feature type="region of interest" description="Disordered" evidence="9">
    <location>
        <begin position="343"/>
        <end position="423"/>
    </location>
</feature>
<keyword evidence="7 8" id="KW-0067">ATP-binding</keyword>
<evidence type="ECO:0000256" key="4">
    <source>
        <dbReference type="ARBA" id="ARBA00022679"/>
    </source>
</evidence>
<dbReference type="InterPro" id="IPR036871">
    <property type="entry name" value="PX_dom_sf"/>
</dbReference>
<feature type="compositionally biased region" description="Basic and acidic residues" evidence="9">
    <location>
        <begin position="401"/>
        <end position="410"/>
    </location>
</feature>
<dbReference type="Gene3D" id="3.30.200.20">
    <property type="entry name" value="Phosphorylase Kinase, domain 1"/>
    <property type="match status" value="1"/>
</dbReference>
<evidence type="ECO:0000256" key="5">
    <source>
        <dbReference type="ARBA" id="ARBA00022741"/>
    </source>
</evidence>
<dbReference type="Gene3D" id="1.10.510.10">
    <property type="entry name" value="Transferase(Phosphotransferase) domain 1"/>
    <property type="match status" value="1"/>
</dbReference>
<dbReference type="SMART" id="SM00220">
    <property type="entry name" value="S_TKc"/>
    <property type="match status" value="1"/>
</dbReference>
<evidence type="ECO:0000256" key="6">
    <source>
        <dbReference type="ARBA" id="ARBA00022777"/>
    </source>
</evidence>
<reference evidence="13 14" key="1">
    <citation type="journal article" date="2018" name="MBio">
        <title>Comparative Genomics Reveals the Core Gene Toolbox for the Fungus-Insect Symbiosis.</title>
        <authorList>
            <person name="Wang Y."/>
            <person name="Stata M."/>
            <person name="Wang W."/>
            <person name="Stajich J.E."/>
            <person name="White M.M."/>
            <person name="Moncalvo J.M."/>
        </authorList>
    </citation>
    <scope>NUCLEOTIDE SEQUENCE [LARGE SCALE GENOMIC DNA]</scope>
    <source>
        <strain evidence="13 14">AUS-77-4</strain>
    </source>
</reference>
<dbReference type="FunFam" id="3.30.200.20:FF:000103">
    <property type="entry name" value="Protein kinase C"/>
    <property type="match status" value="1"/>
</dbReference>
<dbReference type="PROSITE" id="PS00108">
    <property type="entry name" value="PROTEIN_KINASE_ST"/>
    <property type="match status" value="1"/>
</dbReference>
<evidence type="ECO:0000256" key="2">
    <source>
        <dbReference type="ARBA" id="ARBA00022527"/>
    </source>
</evidence>
<dbReference type="STRING" id="61424.A0A2T9Z1Z8"/>
<dbReference type="InterPro" id="IPR017441">
    <property type="entry name" value="Protein_kinase_ATP_BS"/>
</dbReference>
<proteinExistence type="inferred from homology"/>
<feature type="compositionally biased region" description="Low complexity" evidence="9">
    <location>
        <begin position="375"/>
        <end position="387"/>
    </location>
</feature>
<dbReference type="Proteomes" id="UP000245699">
    <property type="component" value="Unassembled WGS sequence"/>
</dbReference>
<evidence type="ECO:0000256" key="9">
    <source>
        <dbReference type="SAM" id="MobiDB-lite"/>
    </source>
</evidence>
<accession>A0A2T9Z1Z8</accession>
<gene>
    <name evidence="13" type="ORF">BB559_001428</name>
</gene>
<name>A0A2T9Z1Z8_9FUNG</name>
<dbReference type="PROSITE" id="PS00107">
    <property type="entry name" value="PROTEIN_KINASE_ATP"/>
    <property type="match status" value="1"/>
</dbReference>
<dbReference type="PROSITE" id="PS50195">
    <property type="entry name" value="PX"/>
    <property type="match status" value="1"/>
</dbReference>
<comment type="caution">
    <text evidence="13">The sequence shown here is derived from an EMBL/GenBank/DDBJ whole genome shotgun (WGS) entry which is preliminary data.</text>
</comment>
<dbReference type="Gene3D" id="3.30.1520.10">
    <property type="entry name" value="Phox-like domain"/>
    <property type="match status" value="1"/>
</dbReference>
<dbReference type="PROSITE" id="PS50011">
    <property type="entry name" value="PROTEIN_KINASE_DOM"/>
    <property type="match status" value="1"/>
</dbReference>
<dbReference type="GO" id="GO:0035091">
    <property type="term" value="F:phosphatidylinositol binding"/>
    <property type="evidence" value="ECO:0007669"/>
    <property type="project" value="InterPro"/>
</dbReference>
<evidence type="ECO:0000313" key="13">
    <source>
        <dbReference type="EMBL" id="PVU98601.1"/>
    </source>
</evidence>
<dbReference type="SMART" id="SM00133">
    <property type="entry name" value="S_TK_X"/>
    <property type="match status" value="1"/>
</dbReference>
<organism evidence="13 14">
    <name type="scientific">Furculomyces boomerangus</name>
    <dbReference type="NCBI Taxonomy" id="61424"/>
    <lineage>
        <taxon>Eukaryota</taxon>
        <taxon>Fungi</taxon>
        <taxon>Fungi incertae sedis</taxon>
        <taxon>Zoopagomycota</taxon>
        <taxon>Kickxellomycotina</taxon>
        <taxon>Harpellomycetes</taxon>
        <taxon>Harpellales</taxon>
        <taxon>Harpellaceae</taxon>
        <taxon>Furculomyces</taxon>
    </lineage>
</organism>
<dbReference type="Pfam" id="PF00069">
    <property type="entry name" value="Pkinase"/>
    <property type="match status" value="1"/>
</dbReference>
<keyword evidence="3" id="KW-0597">Phosphoprotein</keyword>
<evidence type="ECO:0000256" key="1">
    <source>
        <dbReference type="ARBA" id="ARBA00009903"/>
    </source>
</evidence>
<feature type="compositionally biased region" description="Basic residues" evidence="9">
    <location>
        <begin position="354"/>
        <end position="372"/>
    </location>
</feature>
<evidence type="ECO:0000256" key="8">
    <source>
        <dbReference type="PROSITE-ProRule" id="PRU10141"/>
    </source>
</evidence>
<feature type="compositionally biased region" description="Polar residues" evidence="9">
    <location>
        <begin position="343"/>
        <end position="352"/>
    </location>
</feature>
<dbReference type="InterPro" id="IPR001683">
    <property type="entry name" value="PX_dom"/>
</dbReference>
<dbReference type="InterPro" id="IPR011009">
    <property type="entry name" value="Kinase-like_dom_sf"/>
</dbReference>
<dbReference type="InterPro" id="IPR008271">
    <property type="entry name" value="Ser/Thr_kinase_AS"/>
</dbReference>
<keyword evidence="5 8" id="KW-0547">Nucleotide-binding</keyword>
<dbReference type="InterPro" id="IPR000719">
    <property type="entry name" value="Prot_kinase_dom"/>
</dbReference>
<evidence type="ECO:0000259" key="10">
    <source>
        <dbReference type="PROSITE" id="PS50011"/>
    </source>
</evidence>
<feature type="domain" description="PX" evidence="11">
    <location>
        <begin position="158"/>
        <end position="272"/>
    </location>
</feature>
<dbReference type="SUPFAM" id="SSF56112">
    <property type="entry name" value="Protein kinase-like (PK-like)"/>
    <property type="match status" value="1"/>
</dbReference>
<dbReference type="AlphaFoldDB" id="A0A2T9Z1Z8"/>
<evidence type="ECO:0000313" key="14">
    <source>
        <dbReference type="Proteomes" id="UP000245699"/>
    </source>
</evidence>
<dbReference type="EMBL" id="MBFT01000073">
    <property type="protein sequence ID" value="PVU98601.1"/>
    <property type="molecule type" value="Genomic_DNA"/>
</dbReference>
<evidence type="ECO:0000259" key="12">
    <source>
        <dbReference type="PROSITE" id="PS51285"/>
    </source>
</evidence>
<dbReference type="SUPFAM" id="SSF64268">
    <property type="entry name" value="PX domain"/>
    <property type="match status" value="1"/>
</dbReference>
<feature type="binding site" evidence="8">
    <location>
        <position position="505"/>
    </location>
    <ligand>
        <name>ATP</name>
        <dbReference type="ChEBI" id="CHEBI:30616"/>
    </ligand>
</feature>
<feature type="domain" description="AGC-kinase C-terminal" evidence="12">
    <location>
        <begin position="748"/>
        <end position="899"/>
    </location>
</feature>
<feature type="compositionally biased region" description="Polar residues" evidence="9">
    <location>
        <begin position="411"/>
        <end position="423"/>
    </location>
</feature>
<keyword evidence="6" id="KW-0418">Kinase</keyword>
<dbReference type="GO" id="GO:0005524">
    <property type="term" value="F:ATP binding"/>
    <property type="evidence" value="ECO:0007669"/>
    <property type="project" value="UniProtKB-UniRule"/>
</dbReference>
<dbReference type="PROSITE" id="PS51285">
    <property type="entry name" value="AGC_KINASE_CTER"/>
    <property type="match status" value="1"/>
</dbReference>
<dbReference type="PANTHER" id="PTHR24351">
    <property type="entry name" value="RIBOSOMAL PROTEIN S6 KINASE"/>
    <property type="match status" value="1"/>
</dbReference>
<sequence length="899" mass="101199">MKHSSASTDTQKFSKEKSNITPLSVSIKNIFLKSIRSSPSNNSLNNQKDVPRPNKLPTKLSTSSLIETNSSPQSHNSSHYTLYVSDHHPVTTYSVQPPKLPMIESTPKINLSAVKTSKIRRSAMPENMVNIISSSIPLSKVTKAEILSSNISKSSTITAHVVKADISLKSNKNSGSEKLYKIVVARGPKKWSIQKTYGDFWKLYINIKENFPQKKLSNFPQRQGILGYSFPSDFVFTKRDKINTLIQSFLSDADISSCPAIEGFFAPQSDSSLKSQITMIDYSSGSDNQEYPTDPNAKIRTIRSLYKLRKKTRNFTTNGFDIKPFNFGTEPTITKHRSLSQILNTPSSNSLGKQLKRPRQNTPKAMRKRFGFRRGVQVVGNSNSQSSESTKSKNDTLATNKIEKSQHVHSDNSYYTDSGESVNNTENTFMQIDTIPNLKRNKSAASISDNEVESDEIELDVELMSRRKHKVNLDDFHLLSIIGKGSYGSVMLARHKDTAKVYAIKAISKERVLSKPGDIKRVMLERQVLKQVVHHPFLVGLEYAFQTSTKLYFCLDYVNGGELFYHLQREIRFSENRSRFYVSEIISAIGYLHELGIIYRDLKPENCLLDAHGHVRIVDFGLVKILDKNGNDGLTNNRTFTFCGTPEYLTPEVLMRQPYGKEVDWYCLGAILYEMIVGLPPFYSTNPTEMYNSILNDQLRFPPPSQTQPSIGNLTKDFITKLMNKHPTRRLGYGPNGTENIKRHLYFYGINWKKIYNLEYQPPFIPEQSSIFDLTNISPEFRNQPIPESILNEGKVSLISNIGETNKNTSFTQNKCKNSASGNICTCTPSCVPNHQSTSYFPELLSGDHISNHAALVSAINQVSTASDKNGTGTKGENAINVDDATEAFRGFSFDSVRY</sequence>
<feature type="region of interest" description="Disordered" evidence="9">
    <location>
        <begin position="36"/>
        <end position="59"/>
    </location>
</feature>
<keyword evidence="4" id="KW-0808">Transferase</keyword>
<dbReference type="OrthoDB" id="63267at2759"/>
<feature type="domain" description="Protein kinase" evidence="10">
    <location>
        <begin position="476"/>
        <end position="747"/>
    </location>
</feature>
<dbReference type="FunFam" id="1.10.510.10:FF:000008">
    <property type="entry name" value="Non-specific serine/threonine protein kinase"/>
    <property type="match status" value="1"/>
</dbReference>
<keyword evidence="14" id="KW-1185">Reference proteome</keyword>
<dbReference type="GO" id="GO:0004674">
    <property type="term" value="F:protein serine/threonine kinase activity"/>
    <property type="evidence" value="ECO:0007669"/>
    <property type="project" value="UniProtKB-KW"/>
</dbReference>
<dbReference type="InterPro" id="IPR000961">
    <property type="entry name" value="AGC-kinase_C"/>
</dbReference>
<evidence type="ECO:0000256" key="3">
    <source>
        <dbReference type="ARBA" id="ARBA00022553"/>
    </source>
</evidence>
<evidence type="ECO:0000256" key="7">
    <source>
        <dbReference type="ARBA" id="ARBA00022840"/>
    </source>
</evidence>
<feature type="compositionally biased region" description="Polar residues" evidence="9">
    <location>
        <begin position="36"/>
        <end position="48"/>
    </location>
</feature>